<feature type="region of interest" description="Disordered" evidence="1">
    <location>
        <begin position="1"/>
        <end position="38"/>
    </location>
</feature>
<feature type="compositionally biased region" description="Polar residues" evidence="1">
    <location>
        <begin position="1"/>
        <end position="10"/>
    </location>
</feature>
<gene>
    <name evidence="2" type="ORF">HMPREF1120_05168</name>
</gene>
<dbReference type="GeneID" id="20309807"/>
<dbReference type="Proteomes" id="UP000007304">
    <property type="component" value="Unassembled WGS sequence"/>
</dbReference>
<protein>
    <submittedName>
        <fullName evidence="2">Uncharacterized protein</fullName>
    </submittedName>
</protein>
<name>H6BZR5_EXODN</name>
<feature type="compositionally biased region" description="Polar residues" evidence="1">
    <location>
        <begin position="18"/>
        <end position="38"/>
    </location>
</feature>
<dbReference type="HOGENOM" id="CLU_2497910_0_0_1"/>
<dbReference type="AlphaFoldDB" id="H6BZR5"/>
<evidence type="ECO:0000313" key="3">
    <source>
        <dbReference type="Proteomes" id="UP000007304"/>
    </source>
</evidence>
<organism evidence="2 3">
    <name type="scientific">Exophiala dermatitidis (strain ATCC 34100 / CBS 525.76 / NIH/UT8656)</name>
    <name type="common">Black yeast</name>
    <name type="synonym">Wangiella dermatitidis</name>
    <dbReference type="NCBI Taxonomy" id="858893"/>
    <lineage>
        <taxon>Eukaryota</taxon>
        <taxon>Fungi</taxon>
        <taxon>Dikarya</taxon>
        <taxon>Ascomycota</taxon>
        <taxon>Pezizomycotina</taxon>
        <taxon>Eurotiomycetes</taxon>
        <taxon>Chaetothyriomycetidae</taxon>
        <taxon>Chaetothyriales</taxon>
        <taxon>Herpotrichiellaceae</taxon>
        <taxon>Exophiala</taxon>
    </lineage>
</organism>
<sequence length="86" mass="9593">MAATDRTSPPTLKESVKQSDFSSITEPTNTSGKENLTTTKHMIFEPQKLEANENVRDGNSNIRNFRSIADLIYFTGPEKTIGGRYP</sequence>
<dbReference type="RefSeq" id="XP_009157580.1">
    <property type="nucleotide sequence ID" value="XM_009159332.1"/>
</dbReference>
<evidence type="ECO:0000256" key="1">
    <source>
        <dbReference type="SAM" id="MobiDB-lite"/>
    </source>
</evidence>
<dbReference type="EMBL" id="JH226133">
    <property type="protein sequence ID" value="EHY57119.1"/>
    <property type="molecule type" value="Genomic_DNA"/>
</dbReference>
<keyword evidence="3" id="KW-1185">Reference proteome</keyword>
<reference evidence="2" key="1">
    <citation type="submission" date="2011-07" db="EMBL/GenBank/DDBJ databases">
        <title>The Genome Sequence of Exophiala (Wangiella) dermatitidis NIH/UT8656.</title>
        <authorList>
            <consortium name="The Broad Institute Genome Sequencing Platform"/>
            <person name="Cuomo C."/>
            <person name="Wang Z."/>
            <person name="Hunicke-Smith S."/>
            <person name="Szanislo P.J."/>
            <person name="Earl A."/>
            <person name="Young S.K."/>
            <person name="Zeng Q."/>
            <person name="Gargeya S."/>
            <person name="Fitzgerald M."/>
            <person name="Haas B."/>
            <person name="Abouelleil A."/>
            <person name="Alvarado L."/>
            <person name="Arachchi H.M."/>
            <person name="Berlin A."/>
            <person name="Brown A."/>
            <person name="Chapman S.B."/>
            <person name="Chen Z."/>
            <person name="Dunbar C."/>
            <person name="Freedman E."/>
            <person name="Gearin G."/>
            <person name="Gellesch M."/>
            <person name="Goldberg J."/>
            <person name="Griggs A."/>
            <person name="Gujja S."/>
            <person name="Heiman D."/>
            <person name="Howarth C."/>
            <person name="Larson L."/>
            <person name="Lui A."/>
            <person name="MacDonald P.J.P."/>
            <person name="Montmayeur A."/>
            <person name="Murphy C."/>
            <person name="Neiman D."/>
            <person name="Pearson M."/>
            <person name="Priest M."/>
            <person name="Roberts A."/>
            <person name="Saif S."/>
            <person name="Shea T."/>
            <person name="Shenoy N."/>
            <person name="Sisk P."/>
            <person name="Stolte C."/>
            <person name="Sykes S."/>
            <person name="Wortman J."/>
            <person name="Nusbaum C."/>
            <person name="Birren B."/>
        </authorList>
    </citation>
    <scope>NUCLEOTIDE SEQUENCE</scope>
    <source>
        <strain evidence="2">NIH/UT8656</strain>
    </source>
</reference>
<evidence type="ECO:0000313" key="2">
    <source>
        <dbReference type="EMBL" id="EHY57119.1"/>
    </source>
</evidence>
<proteinExistence type="predicted"/>
<dbReference type="InParanoid" id="H6BZR5"/>
<dbReference type="VEuPathDB" id="FungiDB:HMPREF1120_05168"/>
<accession>H6BZR5</accession>